<dbReference type="InterPro" id="IPR005501">
    <property type="entry name" value="LamB/YcsF/PxpA-like"/>
</dbReference>
<comment type="caution">
    <text evidence="1">The sequence shown here is derived from an EMBL/GenBank/DDBJ whole genome shotgun (WGS) entry which is preliminary data.</text>
</comment>
<dbReference type="Gene3D" id="3.20.20.370">
    <property type="entry name" value="Glycoside hydrolase/deacetylase"/>
    <property type="match status" value="1"/>
</dbReference>
<dbReference type="NCBIfam" id="NF003814">
    <property type="entry name" value="PRK05406.1-3"/>
    <property type="match status" value="1"/>
</dbReference>
<dbReference type="InterPro" id="IPR011330">
    <property type="entry name" value="Glyco_hydro/deAcase_b/a-brl"/>
</dbReference>
<keyword evidence="2" id="KW-1185">Reference proteome</keyword>
<protein>
    <submittedName>
        <fullName evidence="1">5-oxoprolinase subunit PxpA</fullName>
    </submittedName>
</protein>
<dbReference type="PANTHER" id="PTHR30292">
    <property type="entry name" value="UNCHARACTERIZED PROTEIN YBGL-RELATED"/>
    <property type="match status" value="1"/>
</dbReference>
<dbReference type="Pfam" id="PF03746">
    <property type="entry name" value="LamB_YcsF"/>
    <property type="match status" value="1"/>
</dbReference>
<reference evidence="2" key="1">
    <citation type="journal article" date="2019" name="Int. J. Syst. Evol. Microbiol.">
        <title>The Global Catalogue of Microorganisms (GCM) 10K type strain sequencing project: providing services to taxonomists for standard genome sequencing and annotation.</title>
        <authorList>
            <consortium name="The Broad Institute Genomics Platform"/>
            <consortium name="The Broad Institute Genome Sequencing Center for Infectious Disease"/>
            <person name="Wu L."/>
            <person name="Ma J."/>
        </authorList>
    </citation>
    <scope>NUCLEOTIDE SEQUENCE [LARGE SCALE GENOMIC DNA]</scope>
    <source>
        <strain evidence="2">JCM 16544</strain>
    </source>
</reference>
<name>A0ABP7AJR7_9MICO</name>
<accession>A0ABP7AJR7</accession>
<gene>
    <name evidence="1" type="ORF">GCM10022200_15960</name>
</gene>
<sequence>MPVTRSAVARAVYRGTMRAIDLNADLGETVGGAPTADDAAMFAVISSASIACGGHAGDAVSMRTSVERARATGVAVGAHPSYPDPANFGRSAMPIEAAELAASVCAQLAALVDAGADVRYVKPHGALYHAVLADRAHAAAVVGAVADLSDRVGRPVPILGLHGEVMRAAAKVGIPFVLEAFLDRAYLADGRLVPRGEPGAVLDDPAAAADRAVRLATEGTVVATDGSVVETGAASMCVHGDSAAAVAMARAVRAALDGAGIEVRAPW</sequence>
<dbReference type="EMBL" id="BAAAYU010000005">
    <property type="protein sequence ID" value="GAA3633621.1"/>
    <property type="molecule type" value="Genomic_DNA"/>
</dbReference>
<evidence type="ECO:0000313" key="1">
    <source>
        <dbReference type="EMBL" id="GAA3633621.1"/>
    </source>
</evidence>
<organism evidence="1 2">
    <name type="scientific">Microbacterium awajiense</name>
    <dbReference type="NCBI Taxonomy" id="415214"/>
    <lineage>
        <taxon>Bacteria</taxon>
        <taxon>Bacillati</taxon>
        <taxon>Actinomycetota</taxon>
        <taxon>Actinomycetes</taxon>
        <taxon>Micrococcales</taxon>
        <taxon>Microbacteriaceae</taxon>
        <taxon>Microbacterium</taxon>
    </lineage>
</organism>
<dbReference type="NCBIfam" id="NF003816">
    <property type="entry name" value="PRK05406.1-5"/>
    <property type="match status" value="1"/>
</dbReference>
<evidence type="ECO:0000313" key="2">
    <source>
        <dbReference type="Proteomes" id="UP001501697"/>
    </source>
</evidence>
<dbReference type="SUPFAM" id="SSF88713">
    <property type="entry name" value="Glycoside hydrolase/deacetylase"/>
    <property type="match status" value="1"/>
</dbReference>
<dbReference type="Proteomes" id="UP001501697">
    <property type="component" value="Unassembled WGS sequence"/>
</dbReference>
<proteinExistence type="predicted"/>
<dbReference type="PANTHER" id="PTHR30292:SF0">
    <property type="entry name" value="5-OXOPROLINASE SUBUNIT A"/>
    <property type="match status" value="1"/>
</dbReference>